<feature type="signal peptide" evidence="1">
    <location>
        <begin position="1"/>
        <end position="21"/>
    </location>
</feature>
<protein>
    <submittedName>
        <fullName evidence="2">Uncharacterized protein</fullName>
    </submittedName>
</protein>
<gene>
    <name evidence="2" type="ORF">EV665_112159</name>
</gene>
<name>A0A4R2CSE3_SHIGR</name>
<evidence type="ECO:0000313" key="3">
    <source>
        <dbReference type="Proteomes" id="UP000295351"/>
    </source>
</evidence>
<keyword evidence="3" id="KW-1185">Reference proteome</keyword>
<comment type="caution">
    <text evidence="2">The sequence shown here is derived from an EMBL/GenBank/DDBJ whole genome shotgun (WGS) entry which is preliminary data.</text>
</comment>
<organism evidence="2 3">
    <name type="scientific">Shinella granuli</name>
    <dbReference type="NCBI Taxonomy" id="323621"/>
    <lineage>
        <taxon>Bacteria</taxon>
        <taxon>Pseudomonadati</taxon>
        <taxon>Pseudomonadota</taxon>
        <taxon>Alphaproteobacteria</taxon>
        <taxon>Hyphomicrobiales</taxon>
        <taxon>Rhizobiaceae</taxon>
        <taxon>Shinella</taxon>
    </lineage>
</organism>
<evidence type="ECO:0000313" key="2">
    <source>
        <dbReference type="EMBL" id="TCN42424.1"/>
    </source>
</evidence>
<evidence type="ECO:0000256" key="1">
    <source>
        <dbReference type="SAM" id="SignalP"/>
    </source>
</evidence>
<dbReference type="Proteomes" id="UP000295351">
    <property type="component" value="Unassembled WGS sequence"/>
</dbReference>
<reference evidence="2 3" key="1">
    <citation type="submission" date="2019-03" db="EMBL/GenBank/DDBJ databases">
        <title>Genomic Encyclopedia of Type Strains, Phase IV (KMG-IV): sequencing the most valuable type-strain genomes for metagenomic binning, comparative biology and taxonomic classification.</title>
        <authorList>
            <person name="Goeker M."/>
        </authorList>
    </citation>
    <scope>NUCLEOTIDE SEQUENCE [LARGE SCALE GENOMIC DNA]</scope>
    <source>
        <strain evidence="2 3">DSM 18401</strain>
    </source>
</reference>
<dbReference type="AlphaFoldDB" id="A0A4R2CSE3"/>
<sequence length="72" mass="7448">MKINAAMIALCLLFPPTLSLAAEGPYEIAASGCGSRGGPGWRIKSTGKCASHKNLRKACGNPPSSKKCTKEA</sequence>
<accession>A0A4R2CSE3</accession>
<keyword evidence="1" id="KW-0732">Signal</keyword>
<proteinExistence type="predicted"/>
<feature type="chain" id="PRO_5020479847" evidence="1">
    <location>
        <begin position="22"/>
        <end position="72"/>
    </location>
</feature>
<dbReference type="RefSeq" id="WP_133035296.1">
    <property type="nucleotide sequence ID" value="NZ_BAABEI010000012.1"/>
</dbReference>
<dbReference type="EMBL" id="SLVX01000012">
    <property type="protein sequence ID" value="TCN42424.1"/>
    <property type="molecule type" value="Genomic_DNA"/>
</dbReference>